<dbReference type="Pfam" id="PF02932">
    <property type="entry name" value="Neur_chan_memb"/>
    <property type="match status" value="1"/>
</dbReference>
<feature type="transmembrane region" description="Helical" evidence="5">
    <location>
        <begin position="406"/>
        <end position="427"/>
    </location>
</feature>
<keyword evidence="10" id="KW-1185">Reference proteome</keyword>
<dbReference type="PRINTS" id="PR00252">
    <property type="entry name" value="NRIONCHANNEL"/>
</dbReference>
<evidence type="ECO:0000256" key="4">
    <source>
        <dbReference type="ARBA" id="ARBA00023136"/>
    </source>
</evidence>
<gene>
    <name evidence="9" type="ORF">KP79_PYT23480</name>
</gene>
<dbReference type="InterPro" id="IPR018000">
    <property type="entry name" value="Neurotransmitter_ion_chnl_CS"/>
</dbReference>
<dbReference type="STRING" id="6573.A0A210QMV6"/>
<feature type="transmembrane region" description="Helical" evidence="5">
    <location>
        <begin position="296"/>
        <end position="319"/>
    </location>
</feature>
<comment type="caution">
    <text evidence="9">The sequence shown here is derived from an EMBL/GenBank/DDBJ whole genome shotgun (WGS) entry which is preliminary data.</text>
</comment>
<dbReference type="FunFam" id="2.70.170.10:FF:000028">
    <property type="entry name" value="AcetylCholine Receptor"/>
    <property type="match status" value="1"/>
</dbReference>
<accession>A0A210QMV6</accession>
<proteinExistence type="inferred from homology"/>
<keyword evidence="5" id="KW-0406">Ion transport</keyword>
<dbReference type="Gene3D" id="1.20.58.390">
    <property type="entry name" value="Neurotransmitter-gated ion-channel transmembrane domain"/>
    <property type="match status" value="1"/>
</dbReference>
<dbReference type="InterPro" id="IPR006201">
    <property type="entry name" value="Neur_channel"/>
</dbReference>
<dbReference type="Pfam" id="PF02931">
    <property type="entry name" value="Neur_chan_LBD"/>
    <property type="match status" value="1"/>
</dbReference>
<keyword evidence="2 5" id="KW-0812">Transmembrane</keyword>
<dbReference type="InterPro" id="IPR036719">
    <property type="entry name" value="Neuro-gated_channel_TM_sf"/>
</dbReference>
<feature type="transmembrane region" description="Helical" evidence="5">
    <location>
        <begin position="266"/>
        <end position="284"/>
    </location>
</feature>
<protein>
    <submittedName>
        <fullName evidence="9">Neuronal acetylcholine receptor subunit alpha-6</fullName>
    </submittedName>
</protein>
<dbReference type="InterPro" id="IPR006029">
    <property type="entry name" value="Neurotrans-gated_channel_TM"/>
</dbReference>
<feature type="domain" description="Neurotransmitter-gated ion-channel transmembrane" evidence="8">
    <location>
        <begin position="243"/>
        <end position="378"/>
    </location>
</feature>
<feature type="chain" id="PRO_5022258185" evidence="5">
    <location>
        <begin position="20"/>
        <end position="428"/>
    </location>
</feature>
<dbReference type="SUPFAM" id="SSF63712">
    <property type="entry name" value="Nicotinic receptor ligand binding domain-like"/>
    <property type="match status" value="1"/>
</dbReference>
<organism evidence="9 10">
    <name type="scientific">Mizuhopecten yessoensis</name>
    <name type="common">Japanese scallop</name>
    <name type="synonym">Patinopecten yessoensis</name>
    <dbReference type="NCBI Taxonomy" id="6573"/>
    <lineage>
        <taxon>Eukaryota</taxon>
        <taxon>Metazoa</taxon>
        <taxon>Spiralia</taxon>
        <taxon>Lophotrochozoa</taxon>
        <taxon>Mollusca</taxon>
        <taxon>Bivalvia</taxon>
        <taxon>Autobranchia</taxon>
        <taxon>Pteriomorphia</taxon>
        <taxon>Pectinida</taxon>
        <taxon>Pectinoidea</taxon>
        <taxon>Pectinidae</taxon>
        <taxon>Mizuhopecten</taxon>
    </lineage>
</organism>
<dbReference type="GO" id="GO:0016020">
    <property type="term" value="C:membrane"/>
    <property type="evidence" value="ECO:0007669"/>
    <property type="project" value="UniProtKB-SubCell"/>
</dbReference>
<dbReference type="CDD" id="cd19051">
    <property type="entry name" value="LGIC_TM_cation"/>
    <property type="match status" value="1"/>
</dbReference>
<dbReference type="GO" id="GO:0004888">
    <property type="term" value="F:transmembrane signaling receptor activity"/>
    <property type="evidence" value="ECO:0007669"/>
    <property type="project" value="InterPro"/>
</dbReference>
<comment type="similarity">
    <text evidence="5">Belongs to the ligand-gated ion channel (TC 1.A.9) family.</text>
</comment>
<evidence type="ECO:0000256" key="3">
    <source>
        <dbReference type="ARBA" id="ARBA00022989"/>
    </source>
</evidence>
<sequence>MKGGELIVVLVTMFHYRLTSYVVTSGTIEDMTRLMDDLVSNYSREIRPAKNTSAAVTVNTSFFLLHILDVDEVAGSIWLSGGMTLMWEDFRLEWEPSDYGDIWYITVNSSKIWTPTIFLISSAADMEKFSLHDYDVRIFSSGLVSVSPGKMVKSTCIVDMTNFPKDTQRCSLLILPWGYTPEQIQLSFRFPHFQMQHFNQNGEWNVDSTSVERYQGFGPGSNVLSYSMVMTRKSAYFIISTTVPVYIICVLNPFVFLLPSSSGERMSYTITMFLALAVYMTLIGDNMPKVSEPMAGISYFLLIAMLFSSLLIILTIFTLRCEKKKDVKQFPNWLRRLVLRLKKRKKTDWDKISYIKPLAKNESIQNKSEPNVTNEPEEGGKKEHLNTLSDTTDLEKDDINHFIDQALFVISEIAVVGLIFGFTLVYYR</sequence>
<keyword evidence="4 5" id="KW-0472">Membrane</keyword>
<keyword evidence="5" id="KW-0813">Transport</keyword>
<keyword evidence="5" id="KW-0732">Signal</keyword>
<dbReference type="InterPro" id="IPR036734">
    <property type="entry name" value="Neur_chan_lig-bd_sf"/>
</dbReference>
<comment type="subcellular location">
    <subcellularLocation>
        <location evidence="1">Membrane</location>
        <topology evidence="1">Multi-pass membrane protein</topology>
    </subcellularLocation>
</comment>
<dbReference type="InterPro" id="IPR006202">
    <property type="entry name" value="Neur_chan_lig-bd"/>
</dbReference>
<feature type="compositionally biased region" description="Polar residues" evidence="6">
    <location>
        <begin position="364"/>
        <end position="374"/>
    </location>
</feature>
<dbReference type="CDD" id="cd18989">
    <property type="entry name" value="LGIC_ECD_cation"/>
    <property type="match status" value="1"/>
</dbReference>
<dbReference type="Proteomes" id="UP000242188">
    <property type="component" value="Unassembled WGS sequence"/>
</dbReference>
<evidence type="ECO:0000256" key="1">
    <source>
        <dbReference type="ARBA" id="ARBA00004141"/>
    </source>
</evidence>
<dbReference type="PROSITE" id="PS00236">
    <property type="entry name" value="NEUROTR_ION_CHANNEL"/>
    <property type="match status" value="1"/>
</dbReference>
<evidence type="ECO:0000259" key="8">
    <source>
        <dbReference type="Pfam" id="PF02932"/>
    </source>
</evidence>
<dbReference type="OrthoDB" id="6153170at2759"/>
<dbReference type="InterPro" id="IPR038050">
    <property type="entry name" value="Neuro_actylchol_rec"/>
</dbReference>
<evidence type="ECO:0000256" key="6">
    <source>
        <dbReference type="SAM" id="MobiDB-lite"/>
    </source>
</evidence>
<dbReference type="GO" id="GO:0005230">
    <property type="term" value="F:extracellular ligand-gated monoatomic ion channel activity"/>
    <property type="evidence" value="ECO:0007669"/>
    <property type="project" value="InterPro"/>
</dbReference>
<feature type="domain" description="Neurotransmitter-gated ion-channel ligand-binding" evidence="7">
    <location>
        <begin position="32"/>
        <end position="233"/>
    </location>
</feature>
<dbReference type="AlphaFoldDB" id="A0A210QMV6"/>
<dbReference type="EMBL" id="NEDP02002776">
    <property type="protein sequence ID" value="OWF50066.1"/>
    <property type="molecule type" value="Genomic_DNA"/>
</dbReference>
<reference evidence="9 10" key="1">
    <citation type="journal article" date="2017" name="Nat. Ecol. Evol.">
        <title>Scallop genome provides insights into evolution of bilaterian karyotype and development.</title>
        <authorList>
            <person name="Wang S."/>
            <person name="Zhang J."/>
            <person name="Jiao W."/>
            <person name="Li J."/>
            <person name="Xun X."/>
            <person name="Sun Y."/>
            <person name="Guo X."/>
            <person name="Huan P."/>
            <person name="Dong B."/>
            <person name="Zhang L."/>
            <person name="Hu X."/>
            <person name="Sun X."/>
            <person name="Wang J."/>
            <person name="Zhao C."/>
            <person name="Wang Y."/>
            <person name="Wang D."/>
            <person name="Huang X."/>
            <person name="Wang R."/>
            <person name="Lv J."/>
            <person name="Li Y."/>
            <person name="Zhang Z."/>
            <person name="Liu B."/>
            <person name="Lu W."/>
            <person name="Hui Y."/>
            <person name="Liang J."/>
            <person name="Zhou Z."/>
            <person name="Hou R."/>
            <person name="Li X."/>
            <person name="Liu Y."/>
            <person name="Li H."/>
            <person name="Ning X."/>
            <person name="Lin Y."/>
            <person name="Zhao L."/>
            <person name="Xing Q."/>
            <person name="Dou J."/>
            <person name="Li Y."/>
            <person name="Mao J."/>
            <person name="Guo H."/>
            <person name="Dou H."/>
            <person name="Li T."/>
            <person name="Mu C."/>
            <person name="Jiang W."/>
            <person name="Fu Q."/>
            <person name="Fu X."/>
            <person name="Miao Y."/>
            <person name="Liu J."/>
            <person name="Yu Q."/>
            <person name="Li R."/>
            <person name="Liao H."/>
            <person name="Li X."/>
            <person name="Kong Y."/>
            <person name="Jiang Z."/>
            <person name="Chourrout D."/>
            <person name="Li R."/>
            <person name="Bao Z."/>
        </authorList>
    </citation>
    <scope>NUCLEOTIDE SEQUENCE [LARGE SCALE GENOMIC DNA]</scope>
    <source>
        <strain evidence="9 10">PY_sf001</strain>
    </source>
</reference>
<keyword evidence="3 5" id="KW-1133">Transmembrane helix</keyword>
<evidence type="ECO:0000313" key="9">
    <source>
        <dbReference type="EMBL" id="OWF50066.1"/>
    </source>
</evidence>
<evidence type="ECO:0000313" key="10">
    <source>
        <dbReference type="Proteomes" id="UP000242188"/>
    </source>
</evidence>
<name>A0A210QMV6_MIZYE</name>
<feature type="signal peptide" evidence="5">
    <location>
        <begin position="1"/>
        <end position="19"/>
    </location>
</feature>
<feature type="transmembrane region" description="Helical" evidence="5">
    <location>
        <begin position="235"/>
        <end position="259"/>
    </location>
</feature>
<evidence type="ECO:0000256" key="2">
    <source>
        <dbReference type="ARBA" id="ARBA00022692"/>
    </source>
</evidence>
<keyword evidence="5" id="KW-0407">Ion channel</keyword>
<dbReference type="SUPFAM" id="SSF90112">
    <property type="entry name" value="Neurotransmitter-gated ion-channel transmembrane pore"/>
    <property type="match status" value="1"/>
</dbReference>
<dbReference type="PANTHER" id="PTHR18945">
    <property type="entry name" value="NEUROTRANSMITTER GATED ION CHANNEL"/>
    <property type="match status" value="1"/>
</dbReference>
<keyword evidence="9" id="KW-0675">Receptor</keyword>
<evidence type="ECO:0000256" key="5">
    <source>
        <dbReference type="RuleBase" id="RU000687"/>
    </source>
</evidence>
<feature type="region of interest" description="Disordered" evidence="6">
    <location>
        <begin position="364"/>
        <end position="386"/>
    </location>
</feature>
<dbReference type="Gene3D" id="2.70.170.10">
    <property type="entry name" value="Neurotransmitter-gated ion-channel ligand-binding domain"/>
    <property type="match status" value="1"/>
</dbReference>
<evidence type="ECO:0000259" key="7">
    <source>
        <dbReference type="Pfam" id="PF02931"/>
    </source>
</evidence>